<accession>A0A8K0RSM8</accession>
<dbReference type="Proteomes" id="UP000813427">
    <property type="component" value="Unassembled WGS sequence"/>
</dbReference>
<evidence type="ECO:0000313" key="2">
    <source>
        <dbReference type="Proteomes" id="UP000813427"/>
    </source>
</evidence>
<comment type="caution">
    <text evidence="1">The sequence shown here is derived from an EMBL/GenBank/DDBJ whole genome shotgun (WGS) entry which is preliminary data.</text>
</comment>
<protein>
    <submittedName>
        <fullName evidence="1">Uncharacterized protein</fullName>
    </submittedName>
</protein>
<sequence>MFSIHCLQLQVNGEGPPAANSARTFPLVAMPMAETISHIHRPCPLRRFHPFCCSRILIDKGPVPRGFLSFHATIRYGKVCLRLPTFCGRLTQERQIINFDDIPHVIWSFRVSDQEPCYLVLEKVNEIKLDTLSWGEDPTYPRPLWVGREKQLRNQTTQLPLGRIAMFGPEKNGIDFGNRWMSAEEPWKQDIVSFVTQLLVSHSTNPNG</sequence>
<organism evidence="1 2">
    <name type="scientific">Fusarium tricinctum</name>
    <dbReference type="NCBI Taxonomy" id="61284"/>
    <lineage>
        <taxon>Eukaryota</taxon>
        <taxon>Fungi</taxon>
        <taxon>Dikarya</taxon>
        <taxon>Ascomycota</taxon>
        <taxon>Pezizomycotina</taxon>
        <taxon>Sordariomycetes</taxon>
        <taxon>Hypocreomycetidae</taxon>
        <taxon>Hypocreales</taxon>
        <taxon>Nectriaceae</taxon>
        <taxon>Fusarium</taxon>
        <taxon>Fusarium tricinctum species complex</taxon>
    </lineage>
</organism>
<dbReference type="EMBL" id="JAGPXF010000006">
    <property type="protein sequence ID" value="KAH7239086.1"/>
    <property type="molecule type" value="Genomic_DNA"/>
</dbReference>
<reference evidence="1" key="1">
    <citation type="journal article" date="2021" name="Nat. Commun.">
        <title>Genetic determinants of endophytism in the Arabidopsis root mycobiome.</title>
        <authorList>
            <person name="Mesny F."/>
            <person name="Miyauchi S."/>
            <person name="Thiergart T."/>
            <person name="Pickel B."/>
            <person name="Atanasova L."/>
            <person name="Karlsson M."/>
            <person name="Huettel B."/>
            <person name="Barry K.W."/>
            <person name="Haridas S."/>
            <person name="Chen C."/>
            <person name="Bauer D."/>
            <person name="Andreopoulos W."/>
            <person name="Pangilinan J."/>
            <person name="LaButti K."/>
            <person name="Riley R."/>
            <person name="Lipzen A."/>
            <person name="Clum A."/>
            <person name="Drula E."/>
            <person name="Henrissat B."/>
            <person name="Kohler A."/>
            <person name="Grigoriev I.V."/>
            <person name="Martin F.M."/>
            <person name="Hacquard S."/>
        </authorList>
    </citation>
    <scope>NUCLEOTIDE SEQUENCE</scope>
    <source>
        <strain evidence="1">MPI-SDFR-AT-0068</strain>
    </source>
</reference>
<keyword evidence="2" id="KW-1185">Reference proteome</keyword>
<proteinExistence type="predicted"/>
<name>A0A8K0RSM8_9HYPO</name>
<dbReference type="AlphaFoldDB" id="A0A8K0RSM8"/>
<gene>
    <name evidence="1" type="ORF">BKA59DRAFT_269486</name>
</gene>
<evidence type="ECO:0000313" key="1">
    <source>
        <dbReference type="EMBL" id="KAH7239086.1"/>
    </source>
</evidence>